<keyword evidence="9 11" id="KW-0472">Membrane</keyword>
<feature type="non-terminal residue" evidence="15">
    <location>
        <position position="1"/>
    </location>
</feature>
<keyword evidence="3 11" id="KW-0812">Transmembrane</keyword>
<sequence length="1027" mass="114982">SRTGFTQENLERLEKVFRQALGHKQELTFDDFKKIIHSRNSFFAERVFHIFDRDKSGSVSLSEFLGAMQQFAGQSPNDKFKFLFKVYDLDEDGFIQQEELQQVLQACMEENGMTFTKEQIQDLTQAMFDDADAANEGNITYDALKFQLEKHNGLLENLSISIDRWLVPPEPLEDQQPSLLTRLKKLKPYQLSLPYIKNNYVLLSFLVVYTAVNLSLFISRAIEYRESNGYTIVARACGQCLNLNCTLVLVLTLRETLTLLRTHGAGAFLPLDHHLYLHKLCGSLIFWLSLLHSLMHLINFGSVLQYQTSPGEINDHNCSLAQLLLTDCPKRLGLVAGWANPTGMLLMPVLSIMVVCSQPFVRKSGYFEVFYWTHLLYVLFLTLTVLHAPRFWMWVCVPGVLFLLERIHRTLVMRSGRGRTHISSGVLLPSKVVNLVIQRPPNFQFHAGDFVYVNVPAIAKYEWHPFTLSSAPEHDGALWLHIRAVGEWTNRLYDYFQRQQHTNVCSPRLQQREHGGDAAEGEAHVRKADAPTFLVENVAATNQAFDGDGCHQTSTPGGAKMQPQSGAAVKAGHPLSQDGGTFFNSADQSVELTYKYMRVKPAVVMLDMPGSDEEGASGPPKGGRKMGGSPDPRGALGARHAMGPDNDIHAEVGTFGTRPPADGKRTRRVSRLEEAEALGRHIGEPLEVYLDGPFGAPSSHIFGAQHAVLVATGIGVTPFASILQSIMHKYLKARHTCPKCHHSWTSVIPHSVMNLRKVDFFWINRDQRSFEWFVNLLSQLEIEQAEQGGVLDRFLDMHMYITSALQKTDMKAVGLQLALDLLHEKTGCGVRDVGLGEWDAGCGVRDVGLGEWGARCGARGVGCGVWGAGCGVRDVELGEWGASSGVLLPSKVVNLVIQRPPNFQFHAGDFVYVNVPAIAKYEWHPFTLSSAPEHDGALWLHIRAVGEWTNRLYDYFQRQQHTNVHPPRLPQREPGGDAAEGETQVFRQLQGEGRGRVTVFYCGPPALARTLRYKCDEFGFAFRKEIF</sequence>
<dbReference type="FunFam" id="1.10.238.10:FF:000258">
    <property type="entry name" value="NADPH oxidase, isoform B"/>
    <property type="match status" value="1"/>
</dbReference>
<dbReference type="InterPro" id="IPR050369">
    <property type="entry name" value="RBOH/FRE"/>
</dbReference>
<dbReference type="SMART" id="SM00054">
    <property type="entry name" value="EFh"/>
    <property type="match status" value="3"/>
</dbReference>
<comment type="subcellular location">
    <subcellularLocation>
        <location evidence="1">Membrane</location>
        <topology evidence="1">Multi-pass membrane protein</topology>
    </subcellularLocation>
</comment>
<dbReference type="FunFam" id="2.40.30.10:FF:000056">
    <property type="entry name" value="NADPH oxidase 5"/>
    <property type="match status" value="2"/>
</dbReference>
<dbReference type="SUPFAM" id="SSF52343">
    <property type="entry name" value="Ferredoxin reductase-like, C-terminal NADP-linked domain"/>
    <property type="match status" value="1"/>
</dbReference>
<feature type="domain" description="FAD-binding FR-type" evidence="13">
    <location>
        <begin position="864"/>
        <end position="981"/>
    </location>
</feature>
<evidence type="ECO:0000313" key="14">
    <source>
        <dbReference type="Proteomes" id="UP000694843"/>
    </source>
</evidence>
<dbReference type="OMA" id="FSWASEI"/>
<evidence type="ECO:0000256" key="10">
    <source>
        <dbReference type="SAM" id="MobiDB-lite"/>
    </source>
</evidence>
<dbReference type="InterPro" id="IPR013112">
    <property type="entry name" value="FAD-bd_8"/>
</dbReference>
<dbReference type="InterPro" id="IPR013121">
    <property type="entry name" value="Fe_red_NAD-bd_6"/>
</dbReference>
<feature type="transmembrane region" description="Helical" evidence="11">
    <location>
        <begin position="338"/>
        <end position="357"/>
    </location>
</feature>
<dbReference type="PANTHER" id="PTHR11972:SF58">
    <property type="entry name" value="NADPH OXIDASE 5"/>
    <property type="match status" value="1"/>
</dbReference>
<feature type="transmembrane region" description="Helical" evidence="11">
    <location>
        <begin position="284"/>
        <end position="304"/>
    </location>
</feature>
<evidence type="ECO:0000256" key="9">
    <source>
        <dbReference type="ARBA" id="ARBA00023136"/>
    </source>
</evidence>
<dbReference type="GO" id="GO:0043020">
    <property type="term" value="C:NADPH oxidase complex"/>
    <property type="evidence" value="ECO:0007669"/>
    <property type="project" value="TreeGrafter"/>
</dbReference>
<protein>
    <submittedName>
        <fullName evidence="15">NADPH oxidase 5</fullName>
    </submittedName>
</protein>
<dbReference type="SUPFAM" id="SSF63380">
    <property type="entry name" value="Riboflavin synthase domain-like"/>
    <property type="match status" value="2"/>
</dbReference>
<keyword evidence="4" id="KW-0274">FAD</keyword>
<dbReference type="InterPro" id="IPR013130">
    <property type="entry name" value="Fe3_Rdtase_TM_dom"/>
</dbReference>
<dbReference type="PANTHER" id="PTHR11972">
    <property type="entry name" value="NADPH OXIDASE"/>
    <property type="match status" value="1"/>
</dbReference>
<dbReference type="PROSITE" id="PS00018">
    <property type="entry name" value="EF_HAND_1"/>
    <property type="match status" value="2"/>
</dbReference>
<dbReference type="GeneID" id="108670378"/>
<dbReference type="GO" id="GO:0005509">
    <property type="term" value="F:calcium ion binding"/>
    <property type="evidence" value="ECO:0007669"/>
    <property type="project" value="InterPro"/>
</dbReference>
<dbReference type="InterPro" id="IPR002048">
    <property type="entry name" value="EF_hand_dom"/>
</dbReference>
<evidence type="ECO:0000256" key="3">
    <source>
        <dbReference type="ARBA" id="ARBA00022692"/>
    </source>
</evidence>
<dbReference type="RefSeq" id="XP_047739338.1">
    <property type="nucleotide sequence ID" value="XM_047883382.1"/>
</dbReference>
<dbReference type="GO" id="GO:0042554">
    <property type="term" value="P:superoxide anion generation"/>
    <property type="evidence" value="ECO:0007669"/>
    <property type="project" value="TreeGrafter"/>
</dbReference>
<keyword evidence="7 11" id="KW-1133">Transmembrane helix</keyword>
<name>A0A979FRU5_HYAAZ</name>
<organism evidence="14 15">
    <name type="scientific">Hyalella azteca</name>
    <name type="common">Amphipod</name>
    <dbReference type="NCBI Taxonomy" id="294128"/>
    <lineage>
        <taxon>Eukaryota</taxon>
        <taxon>Metazoa</taxon>
        <taxon>Ecdysozoa</taxon>
        <taxon>Arthropoda</taxon>
        <taxon>Crustacea</taxon>
        <taxon>Multicrustacea</taxon>
        <taxon>Malacostraca</taxon>
        <taxon>Eumalacostraca</taxon>
        <taxon>Peracarida</taxon>
        <taxon>Amphipoda</taxon>
        <taxon>Senticaudata</taxon>
        <taxon>Talitrida</taxon>
        <taxon>Talitroidea</taxon>
        <taxon>Hyalellidae</taxon>
        <taxon>Hyalella</taxon>
    </lineage>
</organism>
<dbReference type="PRINTS" id="PR00450">
    <property type="entry name" value="RECOVERIN"/>
</dbReference>
<accession>A0A979FRU5</accession>
<dbReference type="OrthoDB" id="167398at2759"/>
<evidence type="ECO:0000256" key="1">
    <source>
        <dbReference type="ARBA" id="ARBA00004141"/>
    </source>
</evidence>
<dbReference type="Pfam" id="PF13499">
    <property type="entry name" value="EF-hand_7"/>
    <property type="match status" value="1"/>
</dbReference>
<keyword evidence="5" id="KW-0106">Calcium</keyword>
<keyword evidence="2" id="KW-0285">Flavoprotein</keyword>
<keyword evidence="14" id="KW-1185">Reference proteome</keyword>
<feature type="region of interest" description="Disordered" evidence="10">
    <location>
        <begin position="553"/>
        <end position="572"/>
    </location>
</feature>
<dbReference type="InterPro" id="IPR011992">
    <property type="entry name" value="EF-hand-dom_pair"/>
</dbReference>
<dbReference type="GO" id="GO:0006952">
    <property type="term" value="P:defense response"/>
    <property type="evidence" value="ECO:0007669"/>
    <property type="project" value="TreeGrafter"/>
</dbReference>
<dbReference type="CDD" id="cd00051">
    <property type="entry name" value="EFh"/>
    <property type="match status" value="1"/>
</dbReference>
<dbReference type="Pfam" id="PF01794">
    <property type="entry name" value="Ferric_reduct"/>
    <property type="match status" value="1"/>
</dbReference>
<proteinExistence type="predicted"/>
<dbReference type="KEGG" id="hazt:108670378"/>
<dbReference type="PROSITE" id="PS50222">
    <property type="entry name" value="EF_HAND_2"/>
    <property type="match status" value="2"/>
</dbReference>
<dbReference type="CDD" id="cd06186">
    <property type="entry name" value="NOX_Duox_like_FAD_NADP"/>
    <property type="match status" value="2"/>
</dbReference>
<evidence type="ECO:0000259" key="12">
    <source>
        <dbReference type="PROSITE" id="PS50222"/>
    </source>
</evidence>
<evidence type="ECO:0000256" key="5">
    <source>
        <dbReference type="ARBA" id="ARBA00022837"/>
    </source>
</evidence>
<evidence type="ECO:0000256" key="11">
    <source>
        <dbReference type="SAM" id="Phobius"/>
    </source>
</evidence>
<feature type="domain" description="EF-hand" evidence="12">
    <location>
        <begin position="75"/>
        <end position="110"/>
    </location>
</feature>
<feature type="region of interest" description="Disordered" evidence="10">
    <location>
        <begin position="609"/>
        <end position="633"/>
    </location>
</feature>
<dbReference type="SUPFAM" id="SSF47473">
    <property type="entry name" value="EF-hand"/>
    <property type="match status" value="1"/>
</dbReference>
<dbReference type="Proteomes" id="UP000694843">
    <property type="component" value="Unplaced"/>
</dbReference>
<evidence type="ECO:0000256" key="4">
    <source>
        <dbReference type="ARBA" id="ARBA00022827"/>
    </source>
</evidence>
<feature type="domain" description="EF-hand" evidence="12">
    <location>
        <begin position="39"/>
        <end position="74"/>
    </location>
</feature>
<dbReference type="SFLD" id="SFLDG01169">
    <property type="entry name" value="NADPH_oxidase_subgroup_(NOX)"/>
    <property type="match status" value="1"/>
</dbReference>
<feature type="transmembrane region" description="Helical" evidence="11">
    <location>
        <begin position="200"/>
        <end position="218"/>
    </location>
</feature>
<dbReference type="Pfam" id="PF13202">
    <property type="entry name" value="EF-hand_5"/>
    <property type="match status" value="1"/>
</dbReference>
<evidence type="ECO:0000256" key="7">
    <source>
        <dbReference type="ARBA" id="ARBA00022989"/>
    </source>
</evidence>
<reference evidence="15" key="1">
    <citation type="submission" date="2025-08" db="UniProtKB">
        <authorList>
            <consortium name="RefSeq"/>
        </authorList>
    </citation>
    <scope>IDENTIFICATION</scope>
    <source>
        <tissue evidence="15">Whole organism</tissue>
    </source>
</reference>
<dbReference type="Pfam" id="PF08030">
    <property type="entry name" value="NAD_binding_6"/>
    <property type="match status" value="1"/>
</dbReference>
<evidence type="ECO:0000256" key="2">
    <source>
        <dbReference type="ARBA" id="ARBA00022630"/>
    </source>
</evidence>
<dbReference type="InterPro" id="IPR017927">
    <property type="entry name" value="FAD-bd_FR_type"/>
</dbReference>
<evidence type="ECO:0000256" key="8">
    <source>
        <dbReference type="ARBA" id="ARBA00023002"/>
    </source>
</evidence>
<dbReference type="InterPro" id="IPR017938">
    <property type="entry name" value="Riboflavin_synthase-like_b-brl"/>
</dbReference>
<dbReference type="InterPro" id="IPR039261">
    <property type="entry name" value="FNR_nucleotide-bd"/>
</dbReference>
<dbReference type="PROSITE" id="PS51384">
    <property type="entry name" value="FAD_FR"/>
    <property type="match status" value="2"/>
</dbReference>
<dbReference type="Gene3D" id="1.10.238.10">
    <property type="entry name" value="EF-hand"/>
    <property type="match status" value="1"/>
</dbReference>
<keyword evidence="6" id="KW-0521">NADP</keyword>
<dbReference type="Gene3D" id="2.40.30.10">
    <property type="entry name" value="Translation factors"/>
    <property type="match status" value="2"/>
</dbReference>
<dbReference type="Gene3D" id="3.40.50.80">
    <property type="entry name" value="Nucleotide-binding domain of ferredoxin-NADP reductase (FNR) module"/>
    <property type="match status" value="2"/>
</dbReference>
<evidence type="ECO:0000259" key="13">
    <source>
        <dbReference type="PROSITE" id="PS51384"/>
    </source>
</evidence>
<dbReference type="Pfam" id="PF08022">
    <property type="entry name" value="FAD_binding_8"/>
    <property type="match status" value="2"/>
</dbReference>
<evidence type="ECO:0000256" key="6">
    <source>
        <dbReference type="ARBA" id="ARBA00022857"/>
    </source>
</evidence>
<dbReference type="AlphaFoldDB" id="A0A979FRU5"/>
<evidence type="ECO:0000313" key="15">
    <source>
        <dbReference type="RefSeq" id="XP_047739338.1"/>
    </source>
</evidence>
<feature type="domain" description="FAD-binding FR-type" evidence="13">
    <location>
        <begin position="415"/>
        <end position="526"/>
    </location>
</feature>
<dbReference type="SFLD" id="SFLDS00052">
    <property type="entry name" value="Ferric_Reductase_Domain"/>
    <property type="match status" value="1"/>
</dbReference>
<dbReference type="InterPro" id="IPR018247">
    <property type="entry name" value="EF_Hand_1_Ca_BS"/>
</dbReference>
<dbReference type="GO" id="GO:0016175">
    <property type="term" value="F:superoxide-generating NAD(P)H oxidase activity"/>
    <property type="evidence" value="ECO:0007669"/>
    <property type="project" value="TreeGrafter"/>
</dbReference>
<gene>
    <name evidence="15" type="primary">LOC108670378</name>
</gene>
<keyword evidence="8" id="KW-0560">Oxidoreductase</keyword>
<feature type="transmembrane region" description="Helical" evidence="11">
    <location>
        <begin position="369"/>
        <end position="385"/>
    </location>
</feature>